<name>A0ABM1M0I8_NICVS</name>
<dbReference type="RefSeq" id="XP_017768088.1">
    <property type="nucleotide sequence ID" value="XM_017912599.1"/>
</dbReference>
<keyword evidence="1" id="KW-1185">Reference proteome</keyword>
<dbReference type="PANTHER" id="PTHR46068">
    <property type="entry name" value="PROTEIN CBG27172"/>
    <property type="match status" value="1"/>
</dbReference>
<dbReference type="PANTHER" id="PTHR46068:SF1">
    <property type="entry name" value="TRANSPOSASE IS30-LIKE HTH DOMAIN-CONTAINING PROTEIN"/>
    <property type="match status" value="1"/>
</dbReference>
<evidence type="ECO:0000313" key="2">
    <source>
        <dbReference type="RefSeq" id="XP_017768088.1"/>
    </source>
</evidence>
<gene>
    <name evidence="2" type="primary">LOC108556467</name>
</gene>
<organism evidence="1 2">
    <name type="scientific">Nicrophorus vespilloides</name>
    <name type="common">Boreal carrion beetle</name>
    <dbReference type="NCBI Taxonomy" id="110193"/>
    <lineage>
        <taxon>Eukaryota</taxon>
        <taxon>Metazoa</taxon>
        <taxon>Ecdysozoa</taxon>
        <taxon>Arthropoda</taxon>
        <taxon>Hexapoda</taxon>
        <taxon>Insecta</taxon>
        <taxon>Pterygota</taxon>
        <taxon>Neoptera</taxon>
        <taxon>Endopterygota</taxon>
        <taxon>Coleoptera</taxon>
        <taxon>Polyphaga</taxon>
        <taxon>Staphyliniformia</taxon>
        <taxon>Silphidae</taxon>
        <taxon>Nicrophorinae</taxon>
        <taxon>Nicrophorus</taxon>
    </lineage>
</organism>
<evidence type="ECO:0000313" key="1">
    <source>
        <dbReference type="Proteomes" id="UP000695000"/>
    </source>
</evidence>
<dbReference type="Proteomes" id="UP000695000">
    <property type="component" value="Unplaced"/>
</dbReference>
<dbReference type="GeneID" id="108556467"/>
<proteinExistence type="predicted"/>
<protein>
    <submittedName>
        <fullName evidence="2">Uncharacterized protein LOC108556467</fullName>
    </submittedName>
</protein>
<sequence>MQRILKIELKVKLYKFQKGQDLTDVQKKTRLDRANELLRLHENSQLPNIGLSDEKNFLIEKFVNKQNDRIYLEERSNENLDIRMVTRSQVEPFVIVWEAVTVDRRFSLVFLDRGVKLNANIYCEKVLESILKSWKTKHFNQKEWTFQEDSASEC</sequence>
<dbReference type="InterPro" id="IPR036397">
    <property type="entry name" value="RNaseH_sf"/>
</dbReference>
<accession>A0ABM1M0I8</accession>
<dbReference type="Gene3D" id="3.30.420.10">
    <property type="entry name" value="Ribonuclease H-like superfamily/Ribonuclease H"/>
    <property type="match status" value="1"/>
</dbReference>
<reference evidence="2" key="1">
    <citation type="submission" date="2025-08" db="UniProtKB">
        <authorList>
            <consortium name="RefSeq"/>
        </authorList>
    </citation>
    <scope>IDENTIFICATION</scope>
    <source>
        <tissue evidence="2">Whole Larva</tissue>
    </source>
</reference>